<organism evidence="1 2">
    <name type="scientific">Allacma fusca</name>
    <dbReference type="NCBI Taxonomy" id="39272"/>
    <lineage>
        <taxon>Eukaryota</taxon>
        <taxon>Metazoa</taxon>
        <taxon>Ecdysozoa</taxon>
        <taxon>Arthropoda</taxon>
        <taxon>Hexapoda</taxon>
        <taxon>Collembola</taxon>
        <taxon>Symphypleona</taxon>
        <taxon>Sminthuridae</taxon>
        <taxon>Allacma</taxon>
    </lineage>
</organism>
<sequence>RPLPKDLEDFVSGAKDG</sequence>
<reference evidence="1" key="1">
    <citation type="submission" date="2021-06" db="EMBL/GenBank/DDBJ databases">
        <authorList>
            <person name="Hodson N. C."/>
            <person name="Mongue J. A."/>
            <person name="Jaron S. K."/>
        </authorList>
    </citation>
    <scope>NUCLEOTIDE SEQUENCE</scope>
</reference>
<proteinExistence type="predicted"/>
<feature type="non-terminal residue" evidence="1">
    <location>
        <position position="17"/>
    </location>
</feature>
<evidence type="ECO:0000313" key="2">
    <source>
        <dbReference type="Proteomes" id="UP000708208"/>
    </source>
</evidence>
<accession>A0A8J2K6C0</accession>
<feature type="non-terminal residue" evidence="1">
    <location>
        <position position="1"/>
    </location>
</feature>
<keyword evidence="2" id="KW-1185">Reference proteome</keyword>
<evidence type="ECO:0000313" key="1">
    <source>
        <dbReference type="EMBL" id="CAG7730483.1"/>
    </source>
</evidence>
<protein>
    <submittedName>
        <fullName evidence="1">Uncharacterized protein</fullName>
    </submittedName>
</protein>
<dbReference type="EMBL" id="CAJVCH010195242">
    <property type="protein sequence ID" value="CAG7730483.1"/>
    <property type="molecule type" value="Genomic_DNA"/>
</dbReference>
<dbReference type="Proteomes" id="UP000708208">
    <property type="component" value="Unassembled WGS sequence"/>
</dbReference>
<comment type="caution">
    <text evidence="1">The sequence shown here is derived from an EMBL/GenBank/DDBJ whole genome shotgun (WGS) entry which is preliminary data.</text>
</comment>
<gene>
    <name evidence="1" type="ORF">AFUS01_LOCUS19126</name>
</gene>
<dbReference type="AlphaFoldDB" id="A0A8J2K6C0"/>
<name>A0A8J2K6C0_9HEXA</name>